<dbReference type="Pfam" id="PF08818">
    <property type="entry name" value="DUF1801"/>
    <property type="match status" value="1"/>
</dbReference>
<evidence type="ECO:0000313" key="2">
    <source>
        <dbReference type="EMBL" id="WDR03308.1"/>
    </source>
</evidence>
<protein>
    <submittedName>
        <fullName evidence="2">DUF1801 domain-containing protein</fullName>
    </submittedName>
</protein>
<dbReference type="Proteomes" id="UP001220530">
    <property type="component" value="Chromosome"/>
</dbReference>
<evidence type="ECO:0000313" key="3">
    <source>
        <dbReference type="Proteomes" id="UP001220530"/>
    </source>
</evidence>
<dbReference type="RefSeq" id="WP_282219702.1">
    <property type="nucleotide sequence ID" value="NZ_CP118246.1"/>
</dbReference>
<gene>
    <name evidence="2" type="ORF">PSQ19_03915</name>
</gene>
<dbReference type="EMBL" id="CP118246">
    <property type="protein sequence ID" value="WDR03308.1"/>
    <property type="molecule type" value="Genomic_DNA"/>
</dbReference>
<dbReference type="Gene3D" id="3.90.1150.200">
    <property type="match status" value="1"/>
</dbReference>
<accession>A0ABY7YPQ6</accession>
<dbReference type="InterPro" id="IPR014922">
    <property type="entry name" value="YdhG-like"/>
</dbReference>
<evidence type="ECO:0000259" key="1">
    <source>
        <dbReference type="Pfam" id="PF08818"/>
    </source>
</evidence>
<sequence length="144" mass="16069">MAENKTKPTAISIDDYIATVAPERRQDAETLVDLMKRASGEPPVVWGSIVGFGTYHYRYESGREGDSFLIGFAPRKPAFSVYLMGTYLPKQHAERDRLLSRLGKHKMGKACLYVKKLADIDLGVLEEMANMSIAALKKAYPPET</sequence>
<keyword evidence="3" id="KW-1185">Reference proteome</keyword>
<organism evidence="2 3">
    <name type="scientific">Devosia algicola</name>
    <dbReference type="NCBI Taxonomy" id="3026418"/>
    <lineage>
        <taxon>Bacteria</taxon>
        <taxon>Pseudomonadati</taxon>
        <taxon>Pseudomonadota</taxon>
        <taxon>Alphaproteobacteria</taxon>
        <taxon>Hyphomicrobiales</taxon>
        <taxon>Devosiaceae</taxon>
        <taxon>Devosia</taxon>
    </lineage>
</organism>
<name>A0ABY7YPQ6_9HYPH</name>
<reference evidence="2 3" key="1">
    <citation type="submission" date="2023-02" db="EMBL/GenBank/DDBJ databases">
        <title>Devosia algicola sp. nov., isolated from the phycosphere of marine algae.</title>
        <authorList>
            <person name="Kim J.M."/>
            <person name="Lee J.K."/>
            <person name="Choi B.J."/>
            <person name="Bayburt H."/>
            <person name="Jeon C.O."/>
        </authorList>
    </citation>
    <scope>NUCLEOTIDE SEQUENCE [LARGE SCALE GENOMIC DNA]</scope>
    <source>
        <strain evidence="2 3">G20-9</strain>
    </source>
</reference>
<feature type="domain" description="YdhG-like" evidence="1">
    <location>
        <begin position="24"/>
        <end position="130"/>
    </location>
</feature>
<proteinExistence type="predicted"/>
<dbReference type="SUPFAM" id="SSF159888">
    <property type="entry name" value="YdhG-like"/>
    <property type="match status" value="1"/>
</dbReference>